<dbReference type="KEGG" id="moc:BB934_25135"/>
<dbReference type="OrthoDB" id="9814826at2"/>
<dbReference type="InterPro" id="IPR013113">
    <property type="entry name" value="SIP_FAD-bd"/>
</dbReference>
<dbReference type="GO" id="GO:0016491">
    <property type="term" value="F:oxidoreductase activity"/>
    <property type="evidence" value="ECO:0007669"/>
    <property type="project" value="InterPro"/>
</dbReference>
<dbReference type="InterPro" id="IPR017927">
    <property type="entry name" value="FAD-bd_FR_type"/>
</dbReference>
<dbReference type="InterPro" id="IPR017938">
    <property type="entry name" value="Riboflavin_synthase-like_b-brl"/>
</dbReference>
<evidence type="ECO:0000313" key="3">
    <source>
        <dbReference type="EMBL" id="ANY81104.1"/>
    </source>
</evidence>
<dbReference type="Gene3D" id="2.40.30.10">
    <property type="entry name" value="Translation factors"/>
    <property type="match status" value="1"/>
</dbReference>
<dbReference type="EMBL" id="CP016616">
    <property type="protein sequence ID" value="ANY81104.1"/>
    <property type="molecule type" value="Genomic_DNA"/>
</dbReference>
<sequence length="360" mass="39478">MTSLLRAEAKVALAGPVQMMDKLCEHFIEHGIVDRSERSARLEFAYGTASMEADRDGLHLRAEGSDATNLAYVKLSLAEHILAFAEGEAPRIAWSGDGAAGAPLPYFREMRVVGASSITPRMRRVRLKGADLGRFAVGGMHVRLLFPPKSGIVPQWPVTGEDGRPVWPKGEDRPVMRVYTIREIDVERGEIDIDFVIHEGDDTPGSTWALQASPGDVVGVMGPGGGELPAADWYLFAGDETALPAISRILAELPAECKATVLLEVADETEEQPLRSAANLDIRWMHRKGAPAGSTTLIEEAVRGIALPSDERRRFIWAGCEQTSCRCLKKLLRKEWKVPTSEHQVVAYWRAGHTGDNVDH</sequence>
<dbReference type="InterPro" id="IPR039374">
    <property type="entry name" value="SIP_fam"/>
</dbReference>
<evidence type="ECO:0000259" key="2">
    <source>
        <dbReference type="PROSITE" id="PS51384"/>
    </source>
</evidence>
<dbReference type="InterPro" id="IPR007037">
    <property type="entry name" value="SIP_rossman_dom"/>
</dbReference>
<dbReference type="Gene3D" id="3.40.50.80">
    <property type="entry name" value="Nucleotide-binding domain of ferredoxin-NADP reductase (FNR) module"/>
    <property type="match status" value="1"/>
</dbReference>
<dbReference type="AlphaFoldDB" id="A0A1B2EMA7"/>
<organism evidence="3">
    <name type="scientific">Microvirga ossetica</name>
    <dbReference type="NCBI Taxonomy" id="1882682"/>
    <lineage>
        <taxon>Bacteria</taxon>
        <taxon>Pseudomonadati</taxon>
        <taxon>Pseudomonadota</taxon>
        <taxon>Alphaproteobacteria</taxon>
        <taxon>Hyphomicrobiales</taxon>
        <taxon>Methylobacteriaceae</taxon>
        <taxon>Microvirga</taxon>
    </lineage>
</organism>
<gene>
    <name evidence="3" type="ORF">BB934_25135</name>
</gene>
<accession>A0A1B2EMA7</accession>
<dbReference type="Gene3D" id="3.30.310.50">
    <property type="entry name" value="Alpha-D-phosphohexomutase, C-terminal domain"/>
    <property type="match status" value="1"/>
</dbReference>
<dbReference type="PANTHER" id="PTHR30157">
    <property type="entry name" value="FERRIC REDUCTASE, NADPH-DEPENDENT"/>
    <property type="match status" value="1"/>
</dbReference>
<dbReference type="Pfam" id="PF04954">
    <property type="entry name" value="SIP"/>
    <property type="match status" value="1"/>
</dbReference>
<evidence type="ECO:0000256" key="1">
    <source>
        <dbReference type="ARBA" id="ARBA00035644"/>
    </source>
</evidence>
<dbReference type="Pfam" id="PF08021">
    <property type="entry name" value="FAD_binding_9"/>
    <property type="match status" value="1"/>
</dbReference>
<dbReference type="PANTHER" id="PTHR30157:SF0">
    <property type="entry name" value="NADPH-DEPENDENT FERRIC-CHELATE REDUCTASE"/>
    <property type="match status" value="1"/>
</dbReference>
<dbReference type="InterPro" id="IPR014543">
    <property type="entry name" value="UCP028291"/>
</dbReference>
<dbReference type="Pfam" id="PF09981">
    <property type="entry name" value="DUF2218"/>
    <property type="match status" value="1"/>
</dbReference>
<name>A0A1B2EMA7_9HYPH</name>
<dbReference type="SUPFAM" id="SSF63380">
    <property type="entry name" value="Riboflavin synthase domain-like"/>
    <property type="match status" value="1"/>
</dbReference>
<dbReference type="RefSeq" id="WP_099512173.1">
    <property type="nucleotide sequence ID" value="NZ_CP016616.1"/>
</dbReference>
<dbReference type="CDD" id="cd06193">
    <property type="entry name" value="siderophore_interacting"/>
    <property type="match status" value="1"/>
</dbReference>
<feature type="domain" description="FAD-binding FR-type" evidence="2">
    <location>
        <begin position="105"/>
        <end position="230"/>
    </location>
</feature>
<reference evidence="3" key="1">
    <citation type="submission" date="2016-07" db="EMBL/GenBank/DDBJ databases">
        <title>Microvirga ossetica sp. nov. a new species of rhizobia isolated from root nodules of the legume species Vicia alpestris Steven originated from North Ossetia region in the Caucasus.</title>
        <authorList>
            <person name="Safronova V.I."/>
            <person name="Kuznetsova I.G."/>
            <person name="Sazanova A.L."/>
            <person name="Belimov A."/>
            <person name="Andronov E."/>
            <person name="Osledkin Y.S."/>
            <person name="Onishchuk O.P."/>
            <person name="Kurchak O.N."/>
            <person name="Shaposhnikov A.I."/>
            <person name="Willems A."/>
            <person name="Tikhonovich I.A."/>
        </authorList>
    </citation>
    <scope>NUCLEOTIDE SEQUENCE [LARGE SCALE GENOMIC DNA]</scope>
    <source>
        <strain evidence="3">V5/3M</strain>
    </source>
</reference>
<proteinExistence type="inferred from homology"/>
<comment type="similarity">
    <text evidence="1">Belongs to the SIP oxidoreductase family.</text>
</comment>
<dbReference type="InterPro" id="IPR039261">
    <property type="entry name" value="FNR_nucleotide-bd"/>
</dbReference>
<dbReference type="PROSITE" id="PS51384">
    <property type="entry name" value="FAD_FR"/>
    <property type="match status" value="1"/>
</dbReference>
<protein>
    <submittedName>
        <fullName evidence="3">Phage tail protein</fullName>
    </submittedName>
</protein>